<dbReference type="AlphaFoldDB" id="A0A016VGF9"/>
<gene>
    <name evidence="1" type="primary">Acey_s0011.g1549</name>
    <name evidence="1" type="ORF">Y032_0011g1549</name>
</gene>
<accession>A0A016VGF9</accession>
<evidence type="ECO:0000313" key="1">
    <source>
        <dbReference type="EMBL" id="EYC26082.1"/>
    </source>
</evidence>
<dbReference type="OrthoDB" id="5814741at2759"/>
<sequence>MTLIGMFRPPVTPTCLNSYGAKHKYTIFYGFDTVRVQIWPDGRPECANQSRLATPLFPSRWYTPHY</sequence>
<comment type="caution">
    <text evidence="1">The sequence shown here is derived from an EMBL/GenBank/DDBJ whole genome shotgun (WGS) entry which is preliminary data.</text>
</comment>
<proteinExistence type="predicted"/>
<dbReference type="Proteomes" id="UP000024635">
    <property type="component" value="Unassembled WGS sequence"/>
</dbReference>
<evidence type="ECO:0000313" key="2">
    <source>
        <dbReference type="Proteomes" id="UP000024635"/>
    </source>
</evidence>
<dbReference type="EMBL" id="JARK01001347">
    <property type="protein sequence ID" value="EYC26082.1"/>
    <property type="molecule type" value="Genomic_DNA"/>
</dbReference>
<protein>
    <submittedName>
        <fullName evidence="1">Uncharacterized protein</fullName>
    </submittedName>
</protein>
<keyword evidence="2" id="KW-1185">Reference proteome</keyword>
<name>A0A016VGF9_9BILA</name>
<organism evidence="1 2">
    <name type="scientific">Ancylostoma ceylanicum</name>
    <dbReference type="NCBI Taxonomy" id="53326"/>
    <lineage>
        <taxon>Eukaryota</taxon>
        <taxon>Metazoa</taxon>
        <taxon>Ecdysozoa</taxon>
        <taxon>Nematoda</taxon>
        <taxon>Chromadorea</taxon>
        <taxon>Rhabditida</taxon>
        <taxon>Rhabditina</taxon>
        <taxon>Rhabditomorpha</taxon>
        <taxon>Strongyloidea</taxon>
        <taxon>Ancylostomatidae</taxon>
        <taxon>Ancylostomatinae</taxon>
        <taxon>Ancylostoma</taxon>
    </lineage>
</organism>
<reference evidence="2" key="1">
    <citation type="journal article" date="2015" name="Nat. Genet.">
        <title>The genome and transcriptome of the zoonotic hookworm Ancylostoma ceylanicum identify infection-specific gene families.</title>
        <authorList>
            <person name="Schwarz E.M."/>
            <person name="Hu Y."/>
            <person name="Antoshechkin I."/>
            <person name="Miller M.M."/>
            <person name="Sternberg P.W."/>
            <person name="Aroian R.V."/>
        </authorList>
    </citation>
    <scope>NUCLEOTIDE SEQUENCE</scope>
    <source>
        <strain evidence="2">HY135</strain>
    </source>
</reference>